<sequence>MSREKRQYDGQYAFWLTKKKRDFTAQGYYNVSQEDIWNYFEYYSWKNDRPDHYFAAISDILSLTPNEYFNYATLKAQIHDVKDMNDYDLSKLF</sequence>
<dbReference type="EMBL" id="JAUNQW010000007">
    <property type="protein sequence ID" value="MDO5457207.1"/>
    <property type="molecule type" value="Genomic_DNA"/>
</dbReference>
<gene>
    <name evidence="1" type="ORF">Q4F26_02595</name>
</gene>
<protein>
    <submittedName>
        <fullName evidence="1">Post-transcriptional regulator</fullName>
    </submittedName>
</protein>
<reference evidence="1" key="1">
    <citation type="submission" date="2023-07" db="EMBL/GenBank/DDBJ databases">
        <title>Between Cages and Wild: Unraveling the Impact of Captivity on Animal Microbiomes and Antimicrobial Resistance.</title>
        <authorList>
            <person name="Schmartz G.P."/>
            <person name="Rehner J."/>
            <person name="Schuff M.J."/>
            <person name="Becker S.L."/>
            <person name="Kravczyk M."/>
            <person name="Gurevich A."/>
            <person name="Francke R."/>
            <person name="Mueller R."/>
            <person name="Keller V."/>
            <person name="Keller A."/>
        </authorList>
    </citation>
    <scope>NUCLEOTIDE SEQUENCE</scope>
    <source>
        <strain evidence="1">S39M_St_73</strain>
    </source>
</reference>
<evidence type="ECO:0000313" key="1">
    <source>
        <dbReference type="EMBL" id="MDO5457207.1"/>
    </source>
</evidence>
<keyword evidence="2" id="KW-1185">Reference proteome</keyword>
<dbReference type="InterPro" id="IPR025716">
    <property type="entry name" value="Post-transcriptional_regulator"/>
</dbReference>
<comment type="caution">
    <text evidence="1">The sequence shown here is derived from an EMBL/GenBank/DDBJ whole genome shotgun (WGS) entry which is preliminary data.</text>
</comment>
<organism evidence="1 2">
    <name type="scientific">Atopococcus tabaci</name>
    <dbReference type="NCBI Taxonomy" id="269774"/>
    <lineage>
        <taxon>Bacteria</taxon>
        <taxon>Bacillati</taxon>
        <taxon>Bacillota</taxon>
        <taxon>Bacilli</taxon>
        <taxon>Lactobacillales</taxon>
        <taxon>Carnobacteriaceae</taxon>
        <taxon>Atopococcus</taxon>
    </lineage>
</organism>
<evidence type="ECO:0000313" key="2">
    <source>
        <dbReference type="Proteomes" id="UP001171751"/>
    </source>
</evidence>
<dbReference type="Pfam" id="PF13797">
    <property type="entry name" value="Post_transc_reg"/>
    <property type="match status" value="1"/>
</dbReference>
<dbReference type="Proteomes" id="UP001171751">
    <property type="component" value="Unassembled WGS sequence"/>
</dbReference>
<name>A0AA43UC14_9LACT</name>
<dbReference type="AlphaFoldDB" id="A0AA43UC14"/>
<accession>A0AA43UC14</accession>
<proteinExistence type="predicted"/>